<dbReference type="AlphaFoldDB" id="A0A0E9M288"/>
<dbReference type="RefSeq" id="WP_227625985.1">
    <property type="nucleotide sequence ID" value="NZ_BAZW01000059.1"/>
</dbReference>
<comment type="caution">
    <text evidence="1">The sequence shown here is derived from an EMBL/GenBank/DDBJ whole genome shotgun (WGS) entry which is preliminary data.</text>
</comment>
<accession>A0A0E9M288</accession>
<dbReference type="Proteomes" id="UP000032900">
    <property type="component" value="Unassembled WGS sequence"/>
</dbReference>
<reference evidence="1 2" key="1">
    <citation type="journal article" date="2015" name="Microbes Environ.">
        <title>Distribution and evolution of nitrogen fixation genes in the phylum bacteroidetes.</title>
        <authorList>
            <person name="Inoue J."/>
            <person name="Oshima K."/>
            <person name="Suda W."/>
            <person name="Sakamoto M."/>
            <person name="Iino T."/>
            <person name="Noda S."/>
            <person name="Hongoh Y."/>
            <person name="Hattori M."/>
            <person name="Ohkuma M."/>
        </authorList>
    </citation>
    <scope>NUCLEOTIDE SEQUENCE [LARGE SCALE GENOMIC DNA]</scope>
    <source>
        <strain evidence="1">JCM 15548</strain>
    </source>
</reference>
<gene>
    <name evidence="1" type="ORF">JCM15548_14104</name>
</gene>
<keyword evidence="2" id="KW-1185">Reference proteome</keyword>
<name>A0A0E9M288_9BACT</name>
<organism evidence="1 2">
    <name type="scientific">Geofilum rubicundum JCM 15548</name>
    <dbReference type="NCBI Taxonomy" id="1236989"/>
    <lineage>
        <taxon>Bacteria</taxon>
        <taxon>Pseudomonadati</taxon>
        <taxon>Bacteroidota</taxon>
        <taxon>Bacteroidia</taxon>
        <taxon>Marinilabiliales</taxon>
        <taxon>Marinilabiliaceae</taxon>
        <taxon>Geofilum</taxon>
    </lineage>
</organism>
<dbReference type="EMBL" id="BAZW01000059">
    <property type="protein sequence ID" value="GAO31713.1"/>
    <property type="molecule type" value="Genomic_DNA"/>
</dbReference>
<proteinExistence type="predicted"/>
<evidence type="ECO:0000313" key="1">
    <source>
        <dbReference type="EMBL" id="GAO31713.1"/>
    </source>
</evidence>
<evidence type="ECO:0000313" key="2">
    <source>
        <dbReference type="Proteomes" id="UP000032900"/>
    </source>
</evidence>
<protein>
    <submittedName>
        <fullName evidence="1">Uncharacterized protein</fullName>
    </submittedName>
</protein>
<dbReference type="STRING" id="1236989.JCM15548_14104"/>
<sequence length="58" mass="6794">MTQQAVSKLEQKMVVEEELLANNYPFNPIEKVVELYERLLTAEKEKVAMLQELLNTKK</sequence>